<proteinExistence type="inferred from homology"/>
<evidence type="ECO:0000256" key="1">
    <source>
        <dbReference type="ARBA" id="ARBA00004418"/>
    </source>
</evidence>
<evidence type="ECO:0000313" key="4">
    <source>
        <dbReference type="EMBL" id="CAJ0689541.1"/>
    </source>
</evidence>
<dbReference type="Gene3D" id="3.40.190.10">
    <property type="entry name" value="Periplasmic binding protein-like II"/>
    <property type="match status" value="2"/>
</dbReference>
<evidence type="ECO:0000313" key="7">
    <source>
        <dbReference type="Proteomes" id="UP001190452"/>
    </source>
</evidence>
<dbReference type="PANTHER" id="PTHR43649:SF12">
    <property type="entry name" value="DIACETYLCHITOBIOSE BINDING PROTEIN DASA"/>
    <property type="match status" value="1"/>
</dbReference>
<comment type="caution">
    <text evidence="4">The sequence shown here is derived from an EMBL/GenBank/DDBJ whole genome shotgun (WGS) entry which is preliminary data.</text>
</comment>
<dbReference type="EMBL" id="CAUDKV010000014">
    <property type="protein sequence ID" value="CAJ0881738.1"/>
    <property type="molecule type" value="Genomic_DNA"/>
</dbReference>
<dbReference type="InterPro" id="IPR006059">
    <property type="entry name" value="SBP"/>
</dbReference>
<reference evidence="4 7" key="1">
    <citation type="submission" date="2023-07" db="EMBL/GenBank/DDBJ databases">
        <authorList>
            <person name="Peeters C."/>
        </authorList>
    </citation>
    <scope>NUCLEOTIDE SEQUENCE</scope>
    <source>
        <strain evidence="5 7">R-77569</strain>
        <strain evidence="4">R-77591</strain>
    </source>
</reference>
<sequence>MFRTFLRGMARPSHVFRLAVFAALPAFHTFCAAPVHAAPTTLTIATINNPDMIVLQKLSSQFEQAHPDIKLRWVTLEEGVLRQRVTTDIATGSGQFDLMTIGGYEAPLWAKKGWLVPLDMPASYDTADLLPTVREGLSQDGKLYAVPFYAESSMTYYRRDLFNAAGLKMPEQPTYDDIARFAAKLHDPAKGVYGICLRGRAGWGENIALVSTMVNTFGGRWFDEKWQPTIDTPQWKQAVNTYVDLLKKYGPPGASSNGFNENLVLFSGGKCGMWIDATVAAGMVSSAKDSKVADKVGFANAPIASTPKGSHWLWIWALAVPKSSKSPEAAKTFAAWATSKDYIRAVAKAQGWGEVPPGTRASTYDDPAYQKAAPFSGFVRHAIETANPNDPSAQKVPYTGVQFVTIPEFQSLGTVVGQAIAGALTGKTTVEDALRTSQSQAQRAMRQGGYLK</sequence>
<name>A0AAD2EN38_9RALS</name>
<dbReference type="Proteomes" id="UP001190452">
    <property type="component" value="Unassembled WGS sequence"/>
</dbReference>
<accession>A0AAD2EN38</accession>
<evidence type="ECO:0000313" key="6">
    <source>
        <dbReference type="Proteomes" id="UP001190002"/>
    </source>
</evidence>
<evidence type="ECO:0000256" key="2">
    <source>
        <dbReference type="ARBA" id="ARBA00008520"/>
    </source>
</evidence>
<comment type="similarity">
    <text evidence="2">Belongs to the bacterial solute-binding protein 1 family.</text>
</comment>
<dbReference type="AlphaFoldDB" id="A0AAD2EN38"/>
<evidence type="ECO:0000313" key="5">
    <source>
        <dbReference type="EMBL" id="CAJ0881738.1"/>
    </source>
</evidence>
<evidence type="ECO:0000256" key="3">
    <source>
        <dbReference type="SAM" id="SignalP"/>
    </source>
</evidence>
<dbReference type="EMBL" id="CATVXE010000015">
    <property type="protein sequence ID" value="CAJ0689541.1"/>
    <property type="molecule type" value="Genomic_DNA"/>
</dbReference>
<evidence type="ECO:0008006" key="8">
    <source>
        <dbReference type="Google" id="ProtNLM"/>
    </source>
</evidence>
<dbReference type="PANTHER" id="PTHR43649">
    <property type="entry name" value="ARABINOSE-BINDING PROTEIN-RELATED"/>
    <property type="match status" value="1"/>
</dbReference>
<dbReference type="SUPFAM" id="SSF53850">
    <property type="entry name" value="Periplasmic binding protein-like II"/>
    <property type="match status" value="1"/>
</dbReference>
<keyword evidence="3" id="KW-0732">Signal</keyword>
<dbReference type="Proteomes" id="UP001190002">
    <property type="component" value="Unassembled WGS sequence"/>
</dbReference>
<feature type="signal peptide" evidence="3">
    <location>
        <begin position="1"/>
        <end position="37"/>
    </location>
</feature>
<dbReference type="CDD" id="cd13585">
    <property type="entry name" value="PBP2_TMBP_like"/>
    <property type="match status" value="1"/>
</dbReference>
<organism evidence="4 6">
    <name type="scientific">Ralstonia mannitolilytica</name>
    <dbReference type="NCBI Taxonomy" id="105219"/>
    <lineage>
        <taxon>Bacteria</taxon>
        <taxon>Pseudomonadati</taxon>
        <taxon>Pseudomonadota</taxon>
        <taxon>Betaproteobacteria</taxon>
        <taxon>Burkholderiales</taxon>
        <taxon>Burkholderiaceae</taxon>
        <taxon>Ralstonia</taxon>
    </lineage>
</organism>
<dbReference type="GO" id="GO:0042597">
    <property type="term" value="C:periplasmic space"/>
    <property type="evidence" value="ECO:0007669"/>
    <property type="project" value="UniProtKB-SubCell"/>
</dbReference>
<keyword evidence="7" id="KW-1185">Reference proteome</keyword>
<dbReference type="RefSeq" id="WP_376717873.1">
    <property type="nucleotide sequence ID" value="NZ_CATVXE010000015.1"/>
</dbReference>
<dbReference type="InterPro" id="IPR050490">
    <property type="entry name" value="Bact_solute-bd_prot1"/>
</dbReference>
<gene>
    <name evidence="5" type="ORF">R77569_03289</name>
    <name evidence="4" type="ORF">R77591_03434</name>
</gene>
<feature type="chain" id="PRO_5042148511" description="Sugar ABC transporter substrate-binding protein" evidence="3">
    <location>
        <begin position="38"/>
        <end position="452"/>
    </location>
</feature>
<dbReference type="Pfam" id="PF01547">
    <property type="entry name" value="SBP_bac_1"/>
    <property type="match status" value="1"/>
</dbReference>
<protein>
    <recommendedName>
        <fullName evidence="8">Sugar ABC transporter substrate-binding protein</fullName>
    </recommendedName>
</protein>
<comment type="subcellular location">
    <subcellularLocation>
        <location evidence="1">Periplasm</location>
    </subcellularLocation>
</comment>